<dbReference type="InterPro" id="IPR036600">
    <property type="entry name" value="PAH_sf"/>
</dbReference>
<evidence type="ECO:0000256" key="4">
    <source>
        <dbReference type="PROSITE-ProRule" id="PRU00810"/>
    </source>
</evidence>
<dbReference type="AlphaFoldDB" id="A0A835ILA2"/>
<dbReference type="EMBL" id="JADFTS010000002">
    <property type="protein sequence ID" value="KAF9620041.1"/>
    <property type="molecule type" value="Genomic_DNA"/>
</dbReference>
<keyword evidence="6" id="KW-1185">Reference proteome</keyword>
<dbReference type="GO" id="GO:0000118">
    <property type="term" value="C:histone deacetylase complex"/>
    <property type="evidence" value="ECO:0007669"/>
    <property type="project" value="TreeGrafter"/>
</dbReference>
<dbReference type="PANTHER" id="PTHR12346">
    <property type="entry name" value="SIN3B-RELATED"/>
    <property type="match status" value="1"/>
</dbReference>
<dbReference type="OrthoDB" id="4728498at2759"/>
<dbReference type="PANTHER" id="PTHR12346:SF0">
    <property type="entry name" value="SIN3A, ISOFORM G"/>
    <property type="match status" value="1"/>
</dbReference>
<dbReference type="SUPFAM" id="SSF47762">
    <property type="entry name" value="PAH2 domain"/>
    <property type="match status" value="1"/>
</dbReference>
<protein>
    <submittedName>
        <fullName evidence="5">Uncharacterized protein</fullName>
    </submittedName>
</protein>
<sequence>PGGGGQRKLTTNDALRYLKDVKDTLQNRRQEYEEFLDVMIDFKAQRMNTADVIAKIKVLFRGHQDLILGFNTFLPNGYELDYPPT</sequence>
<organism evidence="5 6">
    <name type="scientific">Coptis chinensis</name>
    <dbReference type="NCBI Taxonomy" id="261450"/>
    <lineage>
        <taxon>Eukaryota</taxon>
        <taxon>Viridiplantae</taxon>
        <taxon>Streptophyta</taxon>
        <taxon>Embryophyta</taxon>
        <taxon>Tracheophyta</taxon>
        <taxon>Spermatophyta</taxon>
        <taxon>Magnoliopsida</taxon>
        <taxon>Ranunculales</taxon>
        <taxon>Ranunculaceae</taxon>
        <taxon>Coptidoideae</taxon>
        <taxon>Coptis</taxon>
    </lineage>
</organism>
<evidence type="ECO:0000313" key="6">
    <source>
        <dbReference type="Proteomes" id="UP000631114"/>
    </source>
</evidence>
<dbReference type="GO" id="GO:0003714">
    <property type="term" value="F:transcription corepressor activity"/>
    <property type="evidence" value="ECO:0007669"/>
    <property type="project" value="InterPro"/>
</dbReference>
<feature type="non-terminal residue" evidence="5">
    <location>
        <position position="85"/>
    </location>
</feature>
<dbReference type="Pfam" id="PF02671">
    <property type="entry name" value="PAH"/>
    <property type="match status" value="1"/>
</dbReference>
<dbReference type="Gene3D" id="1.20.1160.11">
    <property type="entry name" value="Paired amphipathic helix"/>
    <property type="match status" value="1"/>
</dbReference>
<dbReference type="InterPro" id="IPR003822">
    <property type="entry name" value="PAH"/>
</dbReference>
<dbReference type="InterPro" id="IPR039774">
    <property type="entry name" value="Sin3-like"/>
</dbReference>
<name>A0A835ILA2_9MAGN</name>
<dbReference type="FunFam" id="1.20.1160.11:FF:000001">
    <property type="entry name" value="Paired amphipathic helix protein Sin3"/>
    <property type="match status" value="1"/>
</dbReference>
<proteinExistence type="predicted"/>
<reference evidence="5 6" key="1">
    <citation type="submission" date="2020-10" db="EMBL/GenBank/DDBJ databases">
        <title>The Coptis chinensis genome and diversification of protoberbering-type alkaloids.</title>
        <authorList>
            <person name="Wang B."/>
            <person name="Shu S."/>
            <person name="Song C."/>
            <person name="Liu Y."/>
        </authorList>
    </citation>
    <scope>NUCLEOTIDE SEQUENCE [LARGE SCALE GENOMIC DNA]</scope>
    <source>
        <strain evidence="5">HL-2020</strain>
        <tissue evidence="5">Leaf</tissue>
    </source>
</reference>
<gene>
    <name evidence="5" type="ORF">IFM89_010691</name>
</gene>
<evidence type="ECO:0000313" key="5">
    <source>
        <dbReference type="EMBL" id="KAF9620041.1"/>
    </source>
</evidence>
<evidence type="ECO:0000256" key="3">
    <source>
        <dbReference type="ARBA" id="ARBA00023242"/>
    </source>
</evidence>
<comment type="caution">
    <text evidence="5">The sequence shown here is derived from an EMBL/GenBank/DDBJ whole genome shotgun (WGS) entry which is preliminary data.</text>
</comment>
<comment type="subcellular location">
    <subcellularLocation>
        <location evidence="1 4">Nucleus</location>
    </subcellularLocation>
</comment>
<dbReference type="GO" id="GO:0000785">
    <property type="term" value="C:chromatin"/>
    <property type="evidence" value="ECO:0007669"/>
    <property type="project" value="TreeGrafter"/>
</dbReference>
<keyword evidence="3 4" id="KW-0539">Nucleus</keyword>
<evidence type="ECO:0000256" key="1">
    <source>
        <dbReference type="ARBA" id="ARBA00004123"/>
    </source>
</evidence>
<accession>A0A835ILA2</accession>
<evidence type="ECO:0000256" key="2">
    <source>
        <dbReference type="ARBA" id="ARBA00022491"/>
    </source>
</evidence>
<dbReference type="GO" id="GO:0000122">
    <property type="term" value="P:negative regulation of transcription by RNA polymerase II"/>
    <property type="evidence" value="ECO:0007669"/>
    <property type="project" value="TreeGrafter"/>
</dbReference>
<dbReference type="Proteomes" id="UP000631114">
    <property type="component" value="Unassembled WGS sequence"/>
</dbReference>
<keyword evidence="2" id="KW-0678">Repressor</keyword>
<dbReference type="PROSITE" id="PS51477">
    <property type="entry name" value="PAH"/>
    <property type="match status" value="1"/>
</dbReference>